<evidence type="ECO:0000256" key="1">
    <source>
        <dbReference type="SAM" id="MobiDB-lite"/>
    </source>
</evidence>
<accession>L1MIV3</accession>
<feature type="region of interest" description="Disordered" evidence="1">
    <location>
        <begin position="1"/>
        <end position="74"/>
    </location>
</feature>
<evidence type="ECO:0000313" key="2">
    <source>
        <dbReference type="EMBL" id="EKX90864.1"/>
    </source>
</evidence>
<dbReference type="EMBL" id="AMEM01000016">
    <property type="protein sequence ID" value="EKX90864.1"/>
    <property type="molecule type" value="Genomic_DNA"/>
</dbReference>
<protein>
    <submittedName>
        <fullName evidence="2">Uncharacterized protein</fullName>
    </submittedName>
</protein>
<proteinExistence type="predicted"/>
<reference evidence="2 3" key="1">
    <citation type="submission" date="2012-05" db="EMBL/GenBank/DDBJ databases">
        <authorList>
            <person name="Weinstock G."/>
            <person name="Sodergren E."/>
            <person name="Lobos E.A."/>
            <person name="Fulton L."/>
            <person name="Fulton R."/>
            <person name="Courtney L."/>
            <person name="Fronick C."/>
            <person name="O'Laughlin M."/>
            <person name="Godfrey J."/>
            <person name="Wilson R.M."/>
            <person name="Miner T."/>
            <person name="Farmer C."/>
            <person name="Delehaunty K."/>
            <person name="Cordes M."/>
            <person name="Minx P."/>
            <person name="Tomlinson C."/>
            <person name="Chen J."/>
            <person name="Wollam A."/>
            <person name="Pepin K.H."/>
            <person name="Bhonagiri V."/>
            <person name="Zhang X."/>
            <person name="Suruliraj S."/>
            <person name="Warren W."/>
            <person name="Mitreva M."/>
            <person name="Mardis E.R."/>
            <person name="Wilson R.K."/>
        </authorList>
    </citation>
    <scope>NUCLEOTIDE SEQUENCE [LARGE SCALE GENOMIC DNA]</scope>
    <source>
        <strain evidence="2 3">F0235</strain>
    </source>
</reference>
<organism evidence="2 3">
    <name type="scientific">Corynebacterium durum F0235</name>
    <dbReference type="NCBI Taxonomy" id="1035195"/>
    <lineage>
        <taxon>Bacteria</taxon>
        <taxon>Bacillati</taxon>
        <taxon>Actinomycetota</taxon>
        <taxon>Actinomycetes</taxon>
        <taxon>Mycobacteriales</taxon>
        <taxon>Corynebacteriaceae</taxon>
        <taxon>Corynebacterium</taxon>
    </lineage>
</organism>
<dbReference type="HOGENOM" id="CLU_2681432_0_0_11"/>
<dbReference type="OrthoDB" id="4427780at2"/>
<dbReference type="Proteomes" id="UP000010445">
    <property type="component" value="Unassembled WGS sequence"/>
</dbReference>
<dbReference type="GeneID" id="84896444"/>
<comment type="caution">
    <text evidence="2">The sequence shown here is derived from an EMBL/GenBank/DDBJ whole genome shotgun (WGS) entry which is preliminary data.</text>
</comment>
<dbReference type="PATRIC" id="fig|1035195.3.peg.831"/>
<feature type="compositionally biased region" description="Basic and acidic residues" evidence="1">
    <location>
        <begin position="45"/>
        <end position="56"/>
    </location>
</feature>
<evidence type="ECO:0000313" key="3">
    <source>
        <dbReference type="Proteomes" id="UP000010445"/>
    </source>
</evidence>
<gene>
    <name evidence="2" type="ORF">HMPREF9997_00928</name>
</gene>
<dbReference type="AlphaFoldDB" id="L1MIV3"/>
<dbReference type="RefSeq" id="WP_006063169.1">
    <property type="nucleotide sequence ID" value="NZ_KB290830.1"/>
</dbReference>
<dbReference type="STRING" id="1035195.HMPREF9997_00928"/>
<sequence>MSSARSGGVPGRRARRRVERPSTAPFVDRSWDQAGAEDLFSLGERSPDERRERDADSVELNEEFWISEKPPHWG</sequence>
<keyword evidence="3" id="KW-1185">Reference proteome</keyword>
<name>L1MIV3_9CORY</name>